<feature type="non-terminal residue" evidence="19">
    <location>
        <position position="486"/>
    </location>
</feature>
<evidence type="ECO:0000256" key="14">
    <source>
        <dbReference type="ARBA" id="ARBA00038949"/>
    </source>
</evidence>
<evidence type="ECO:0000256" key="2">
    <source>
        <dbReference type="ARBA" id="ARBA00004323"/>
    </source>
</evidence>
<dbReference type="OrthoDB" id="440755at2759"/>
<name>A0A813EUC4_POLGL</name>
<evidence type="ECO:0000256" key="6">
    <source>
        <dbReference type="ARBA" id="ARBA00022679"/>
    </source>
</evidence>
<feature type="region of interest" description="Disordered" evidence="18">
    <location>
        <begin position="108"/>
        <end position="127"/>
    </location>
</feature>
<proteinExistence type="inferred from homology"/>
<protein>
    <recommendedName>
        <fullName evidence="14">alpha-1,3-mannosyl-glycoprotein 2-beta-N-acetylglucosaminyltransferase</fullName>
        <ecNumber evidence="14">2.4.1.101</ecNumber>
    </recommendedName>
    <alternativeName>
        <fullName evidence="15">N-glycosyl-oligosaccharide-glycoprotein N-acetylglucosaminyltransferase I</fullName>
    </alternativeName>
</protein>
<comment type="subcellular location">
    <subcellularLocation>
        <location evidence="2">Golgi apparatus membrane</location>
        <topology evidence="2">Single-pass type II membrane protein</topology>
    </subcellularLocation>
</comment>
<evidence type="ECO:0000256" key="7">
    <source>
        <dbReference type="ARBA" id="ARBA00022692"/>
    </source>
</evidence>
<keyword evidence="5" id="KW-0328">Glycosyltransferase</keyword>
<dbReference type="UniPathway" id="UPA00378"/>
<keyword evidence="11" id="KW-0333">Golgi apparatus</keyword>
<evidence type="ECO:0000256" key="9">
    <source>
        <dbReference type="ARBA" id="ARBA00022968"/>
    </source>
</evidence>
<evidence type="ECO:0000256" key="3">
    <source>
        <dbReference type="ARBA" id="ARBA00004922"/>
    </source>
</evidence>
<evidence type="ECO:0000313" key="20">
    <source>
        <dbReference type="Proteomes" id="UP000654075"/>
    </source>
</evidence>
<evidence type="ECO:0000256" key="1">
    <source>
        <dbReference type="ARBA" id="ARBA00001936"/>
    </source>
</evidence>
<evidence type="ECO:0000256" key="17">
    <source>
        <dbReference type="SAM" id="Coils"/>
    </source>
</evidence>
<dbReference type="Proteomes" id="UP000654075">
    <property type="component" value="Unassembled WGS sequence"/>
</dbReference>
<evidence type="ECO:0000256" key="11">
    <source>
        <dbReference type="ARBA" id="ARBA00023034"/>
    </source>
</evidence>
<evidence type="ECO:0000256" key="10">
    <source>
        <dbReference type="ARBA" id="ARBA00022989"/>
    </source>
</evidence>
<evidence type="ECO:0000256" key="16">
    <source>
        <dbReference type="ARBA" id="ARBA00049421"/>
    </source>
</evidence>
<evidence type="ECO:0000256" key="13">
    <source>
        <dbReference type="ARBA" id="ARBA00023211"/>
    </source>
</evidence>
<comment type="pathway">
    <text evidence="3">Protein modification; protein glycosylation.</text>
</comment>
<dbReference type="EC" id="2.4.1.101" evidence="14"/>
<dbReference type="InterPro" id="IPR004139">
    <property type="entry name" value="Glyco_trans_13"/>
</dbReference>
<gene>
    <name evidence="19" type="ORF">PGLA1383_LOCUS22505</name>
</gene>
<evidence type="ECO:0000313" key="19">
    <source>
        <dbReference type="EMBL" id="CAE8604342.1"/>
    </source>
</evidence>
<feature type="coiled-coil region" evidence="17">
    <location>
        <begin position="34"/>
        <end position="90"/>
    </location>
</feature>
<keyword evidence="12" id="KW-0472">Membrane</keyword>
<keyword evidence="8" id="KW-0479">Metal-binding</keyword>
<dbReference type="PANTHER" id="PTHR10468">
    <property type="entry name" value="PROTEIN O-LINKED-MANNOSE BETA-1,2-N-ACETYLGLUCOSAMINYLTRANSFERASE 1/ALPHA-1,3-MANNOSYL-GLYCOPROTEIN 2-BETA-N-ACETYLGLUCOSAMINYLTRANSFERASE"/>
    <property type="match status" value="1"/>
</dbReference>
<dbReference type="PANTHER" id="PTHR10468:SF0">
    <property type="entry name" value="ALPHA-1,3-MANNOSYL-GLYCOPROTEIN 2-BETA-N-ACETYLGLUCOSAMINYLTRANSFERASE"/>
    <property type="match status" value="1"/>
</dbReference>
<sequence length="486" mass="53934">IWACSQLLLLQSGSDCHAERDRAVKAEDLLILSRTRADGERQDLERQVAELRALLSGPGGGGGNSKSGVTSHLQVEVDSLRRENEALKARLGGGGSLPSVAEERQLALGGPSAGSAPPSLRGAGARGPMSEDLLRSLAANGAVGVAVIVCKRPKYLKRAMDSILQSERDPAKFPLVISQDGYDPDMTQMVQSTFVSSGQAFHMHHPHDPNAQTVANKFGGSKQTLGYVYIAQHFGFVMRRMFDEFGFSAVIFLEEDLEVSPDFFSYFGAMRELLGQDKDLFCVSAWNDNGAEALVQDPREAFRTEFFPGLGWMMDKSMWSEVRDRWAVAFWDEFMRRPDVRKGRSCIRPEISRSFTFGEDGVSGGQFFAGHLSRIKLNDVMVDWGKQDLRSLASTAAFDESLVARLRAAKLVTLDEVDSFAGRAEALRIEYDDHAFAKMVAPKFGLMTDEKEGIRRMSYRGVIPFTYQTNRIFLYSRKWPGPDKLS</sequence>
<evidence type="ECO:0000256" key="8">
    <source>
        <dbReference type="ARBA" id="ARBA00022723"/>
    </source>
</evidence>
<comment type="cofactor">
    <cofactor evidence="1">
        <name>Mn(2+)</name>
        <dbReference type="ChEBI" id="CHEBI:29035"/>
    </cofactor>
</comment>
<dbReference type="SUPFAM" id="SSF53448">
    <property type="entry name" value="Nucleotide-diphospho-sugar transferases"/>
    <property type="match status" value="1"/>
</dbReference>
<evidence type="ECO:0000256" key="15">
    <source>
        <dbReference type="ARBA" id="ARBA00041712"/>
    </source>
</evidence>
<keyword evidence="10" id="KW-1133">Transmembrane helix</keyword>
<dbReference type="AlphaFoldDB" id="A0A813EUC4"/>
<keyword evidence="13" id="KW-0464">Manganese</keyword>
<keyword evidence="9" id="KW-0735">Signal-anchor</keyword>
<keyword evidence="20" id="KW-1185">Reference proteome</keyword>
<dbReference type="InterPro" id="IPR052261">
    <property type="entry name" value="Glycosyltransferase_13"/>
</dbReference>
<dbReference type="GO" id="GO:0003827">
    <property type="term" value="F:alpha-1,3-mannosylglycoprotein 2-beta-N-acetylglucosaminyltransferase activity"/>
    <property type="evidence" value="ECO:0007669"/>
    <property type="project" value="UniProtKB-EC"/>
</dbReference>
<evidence type="ECO:0000256" key="12">
    <source>
        <dbReference type="ARBA" id="ARBA00023136"/>
    </source>
</evidence>
<dbReference type="Pfam" id="PF03071">
    <property type="entry name" value="GNT-I"/>
    <property type="match status" value="1"/>
</dbReference>
<comment type="caution">
    <text evidence="19">The sequence shown here is derived from an EMBL/GenBank/DDBJ whole genome shotgun (WGS) entry which is preliminary data.</text>
</comment>
<comment type="catalytic activity">
    <reaction evidence="16">
        <text>N(4)-(alpha-D-Man-(1-&gt;3)-[alpha-D-Man-(1-&gt;3)-[alpha-D-Man-(1-&gt;6)]-alpha-D-Man-(1-&gt;6)]-beta-D-Man-(1-&gt;4)-beta-D-GlcNAc-(1-&gt;4)-beta-D-GlcNAc)-L-asparaginyl-[protein] (N-glucan mannose isomer 5A1,2) + UDP-N-acetyl-alpha-D-glucosamine = N(4)-{beta-D-GlcNAc-(1-&gt;2)-alpha-D-Man-(1-&gt;3)-[alpha-D-Man-(1-&gt;3)-[alpha-D-Man-(1-&gt;6)]-alpha-D-Man-(1-&gt;6)]-beta-D-Man-(1-&gt;4)-beta-D-GlcNAc-(1-&gt;4)-beta-D-GlcNAc}-L-asparaginyl-[protein] + UDP + H(+)</text>
        <dbReference type="Rhea" id="RHEA:11456"/>
        <dbReference type="Rhea" id="RHEA-COMP:14367"/>
        <dbReference type="Rhea" id="RHEA-COMP:14368"/>
        <dbReference type="ChEBI" id="CHEBI:15378"/>
        <dbReference type="ChEBI" id="CHEBI:57705"/>
        <dbReference type="ChEBI" id="CHEBI:58223"/>
        <dbReference type="ChEBI" id="CHEBI:59087"/>
        <dbReference type="ChEBI" id="CHEBI:60625"/>
        <dbReference type="EC" id="2.4.1.101"/>
    </reaction>
</comment>
<keyword evidence="17" id="KW-0175">Coiled coil</keyword>
<evidence type="ECO:0000256" key="5">
    <source>
        <dbReference type="ARBA" id="ARBA00022676"/>
    </source>
</evidence>
<keyword evidence="6" id="KW-0808">Transferase</keyword>
<dbReference type="GO" id="GO:0000139">
    <property type="term" value="C:Golgi membrane"/>
    <property type="evidence" value="ECO:0007669"/>
    <property type="project" value="UniProtKB-SubCell"/>
</dbReference>
<dbReference type="FunFam" id="3.90.550.10:FF:000252">
    <property type="entry name" value="Protein O-linked-mannose beta-1,2-N-acetylglucosaminyltransferase 1"/>
    <property type="match status" value="1"/>
</dbReference>
<dbReference type="OMA" id="KGYDLSW"/>
<accession>A0A813EUC4</accession>
<keyword evidence="7" id="KW-0812">Transmembrane</keyword>
<dbReference type="Gene3D" id="3.10.180.20">
    <property type="entry name" value="N-Acetylglucosaminyltransferase I, Domain 2"/>
    <property type="match status" value="1"/>
</dbReference>
<evidence type="ECO:0000256" key="4">
    <source>
        <dbReference type="ARBA" id="ARBA00006492"/>
    </source>
</evidence>
<evidence type="ECO:0000256" key="18">
    <source>
        <dbReference type="SAM" id="MobiDB-lite"/>
    </source>
</evidence>
<dbReference type="Gene3D" id="3.90.550.10">
    <property type="entry name" value="Spore Coat Polysaccharide Biosynthesis Protein SpsA, Chain A"/>
    <property type="match status" value="1"/>
</dbReference>
<dbReference type="GO" id="GO:0046872">
    <property type="term" value="F:metal ion binding"/>
    <property type="evidence" value="ECO:0007669"/>
    <property type="project" value="UniProtKB-KW"/>
</dbReference>
<reference evidence="19" key="1">
    <citation type="submission" date="2021-02" db="EMBL/GenBank/DDBJ databases">
        <authorList>
            <person name="Dougan E. K."/>
            <person name="Rhodes N."/>
            <person name="Thang M."/>
            <person name="Chan C."/>
        </authorList>
    </citation>
    <scope>NUCLEOTIDE SEQUENCE</scope>
</reference>
<dbReference type="InterPro" id="IPR029044">
    <property type="entry name" value="Nucleotide-diphossugar_trans"/>
</dbReference>
<dbReference type="EMBL" id="CAJNNV010016319">
    <property type="protein sequence ID" value="CAE8604342.1"/>
    <property type="molecule type" value="Genomic_DNA"/>
</dbReference>
<organism evidence="19 20">
    <name type="scientific">Polarella glacialis</name>
    <name type="common">Dinoflagellate</name>
    <dbReference type="NCBI Taxonomy" id="89957"/>
    <lineage>
        <taxon>Eukaryota</taxon>
        <taxon>Sar</taxon>
        <taxon>Alveolata</taxon>
        <taxon>Dinophyceae</taxon>
        <taxon>Suessiales</taxon>
        <taxon>Suessiaceae</taxon>
        <taxon>Polarella</taxon>
    </lineage>
</organism>
<comment type="similarity">
    <text evidence="4">Belongs to the glycosyltransferase 13 family.</text>
</comment>